<organism evidence="3 4">
    <name type="scientific">Ilex paraguariensis</name>
    <name type="common">yerba mate</name>
    <dbReference type="NCBI Taxonomy" id="185542"/>
    <lineage>
        <taxon>Eukaryota</taxon>
        <taxon>Viridiplantae</taxon>
        <taxon>Streptophyta</taxon>
        <taxon>Embryophyta</taxon>
        <taxon>Tracheophyta</taxon>
        <taxon>Spermatophyta</taxon>
        <taxon>Magnoliopsida</taxon>
        <taxon>eudicotyledons</taxon>
        <taxon>Gunneridae</taxon>
        <taxon>Pentapetalae</taxon>
        <taxon>asterids</taxon>
        <taxon>campanulids</taxon>
        <taxon>Aquifoliales</taxon>
        <taxon>Aquifoliaceae</taxon>
        <taxon>Ilex</taxon>
    </lineage>
</organism>
<dbReference type="EMBL" id="CAUOFW020008891">
    <property type="protein sequence ID" value="CAK9184224.1"/>
    <property type="molecule type" value="Genomic_DNA"/>
</dbReference>
<sequence length="73" mass="8533">MVVLRHKYALADSEPSRQSTSQSAHKEEVKEWQDAWDEGDKMETRIQGIDQHDAFWEKLKVAAEMKVLLLLSY</sequence>
<gene>
    <name evidence="2" type="ORF">ILEXP_LOCUS43738</name>
    <name evidence="3" type="ORF">ILEXP_LOCUS54527</name>
</gene>
<dbReference type="PANTHER" id="PTHR35312:SF1">
    <property type="entry name" value="OS07G0641800 PROTEIN"/>
    <property type="match status" value="1"/>
</dbReference>
<dbReference type="AlphaFoldDB" id="A0ABC8UT70"/>
<evidence type="ECO:0000256" key="1">
    <source>
        <dbReference type="SAM" id="MobiDB-lite"/>
    </source>
</evidence>
<protein>
    <submittedName>
        <fullName evidence="3">Uncharacterized protein</fullName>
    </submittedName>
</protein>
<dbReference type="EMBL" id="CAUOFW020006270">
    <property type="protein sequence ID" value="CAK9174003.1"/>
    <property type="molecule type" value="Genomic_DNA"/>
</dbReference>
<keyword evidence="4" id="KW-1185">Reference proteome</keyword>
<evidence type="ECO:0000313" key="4">
    <source>
        <dbReference type="Proteomes" id="UP001642360"/>
    </source>
</evidence>
<feature type="region of interest" description="Disordered" evidence="1">
    <location>
        <begin position="10"/>
        <end position="31"/>
    </location>
</feature>
<proteinExistence type="predicted"/>
<name>A0ABC8UT70_9AQUA</name>
<dbReference type="PANTHER" id="PTHR35312">
    <property type="entry name" value="OS07G0641800 PROTEIN"/>
    <property type="match status" value="1"/>
</dbReference>
<evidence type="ECO:0000313" key="2">
    <source>
        <dbReference type="EMBL" id="CAK9174003.1"/>
    </source>
</evidence>
<reference evidence="3 4" key="1">
    <citation type="submission" date="2024-02" db="EMBL/GenBank/DDBJ databases">
        <authorList>
            <person name="Vignale AGUSTIN F."/>
            <person name="Sosa J E."/>
            <person name="Modenutti C."/>
        </authorList>
    </citation>
    <scope>NUCLEOTIDE SEQUENCE [LARGE SCALE GENOMIC DNA]</scope>
</reference>
<accession>A0ABC8UT70</accession>
<comment type="caution">
    <text evidence="3">The sequence shown here is derived from an EMBL/GenBank/DDBJ whole genome shotgun (WGS) entry which is preliminary data.</text>
</comment>
<dbReference type="Proteomes" id="UP001642360">
    <property type="component" value="Unassembled WGS sequence"/>
</dbReference>
<evidence type="ECO:0000313" key="3">
    <source>
        <dbReference type="EMBL" id="CAK9184224.1"/>
    </source>
</evidence>